<comment type="subcellular location">
    <subcellularLocation>
        <location evidence="2">Cytoplasm</location>
        <location evidence="2">Nucleoid</location>
    </subcellularLocation>
</comment>
<evidence type="ECO:0000313" key="4">
    <source>
        <dbReference type="EMBL" id="MDZ5761957.1"/>
    </source>
</evidence>
<dbReference type="Gene3D" id="3.30.1310.10">
    <property type="entry name" value="Nucleoid-associated protein YbaB-like domain"/>
    <property type="match status" value="1"/>
</dbReference>
<protein>
    <recommendedName>
        <fullName evidence="2">Nucleoid-associated protein Cyrtocomes_00321</fullName>
    </recommendedName>
</protein>
<organism evidence="4 5">
    <name type="scientific">Candidatus Cyrtobacter comes</name>
    <dbReference type="NCBI Taxonomy" id="675776"/>
    <lineage>
        <taxon>Bacteria</taxon>
        <taxon>Pseudomonadati</taxon>
        <taxon>Pseudomonadota</taxon>
        <taxon>Alphaproteobacteria</taxon>
        <taxon>Rickettsiales</taxon>
        <taxon>Candidatus Midichloriaceae</taxon>
        <taxon>Candidatus Cyrtobacter</taxon>
    </lineage>
</organism>
<keyword evidence="5" id="KW-1185">Reference proteome</keyword>
<evidence type="ECO:0000256" key="1">
    <source>
        <dbReference type="ARBA" id="ARBA00023125"/>
    </source>
</evidence>
<dbReference type="NCBIfam" id="TIGR00103">
    <property type="entry name" value="DNA_YbaB_EbfC"/>
    <property type="match status" value="1"/>
</dbReference>
<dbReference type="HAMAP" id="MF_00274">
    <property type="entry name" value="DNA_YbaB_EbfC"/>
    <property type="match status" value="1"/>
</dbReference>
<evidence type="ECO:0000256" key="2">
    <source>
        <dbReference type="HAMAP-Rule" id="MF_00274"/>
    </source>
</evidence>
<accession>A0ABU5L746</accession>
<sequence>MLEEMLQQAQDVQKKIKQIQEELDDTEVIGEAGAGAVRVTMDAKGLIKSIKIDKESFATEKIEVLEDLIVAAIQDAKKKSDNAFTEKITEIGLPPDLLKNMFQ</sequence>
<dbReference type="EMBL" id="JARGYT010000012">
    <property type="protein sequence ID" value="MDZ5761957.1"/>
    <property type="molecule type" value="Genomic_DNA"/>
</dbReference>
<keyword evidence="1 2" id="KW-0238">DNA-binding</keyword>
<evidence type="ECO:0000256" key="3">
    <source>
        <dbReference type="SAM" id="Coils"/>
    </source>
</evidence>
<evidence type="ECO:0000313" key="5">
    <source>
        <dbReference type="Proteomes" id="UP001293791"/>
    </source>
</evidence>
<gene>
    <name evidence="4" type="ORF">Cyrtocomes_00321</name>
</gene>
<dbReference type="PANTHER" id="PTHR33449:SF1">
    <property type="entry name" value="NUCLEOID-ASSOCIATED PROTEIN YBAB"/>
    <property type="match status" value="1"/>
</dbReference>
<comment type="subunit">
    <text evidence="2">Homodimer.</text>
</comment>
<dbReference type="InterPro" id="IPR004401">
    <property type="entry name" value="YbaB/EbfC"/>
</dbReference>
<dbReference type="Proteomes" id="UP001293791">
    <property type="component" value="Unassembled WGS sequence"/>
</dbReference>
<reference evidence="4 5" key="1">
    <citation type="submission" date="2023-02" db="EMBL/GenBank/DDBJ databases">
        <title>Host association and intracellularity evolved multiple times independently in the Rickettsiales.</title>
        <authorList>
            <person name="Castelli M."/>
            <person name="Nardi T."/>
            <person name="Gammuto L."/>
            <person name="Bellinzona G."/>
            <person name="Sabaneyeva E."/>
            <person name="Potekhin A."/>
            <person name="Serra V."/>
            <person name="Petroni G."/>
            <person name="Sassera D."/>
        </authorList>
    </citation>
    <scope>NUCLEOTIDE SEQUENCE [LARGE SCALE GENOMIC DNA]</scope>
    <source>
        <strain evidence="4 5">BOD18</strain>
    </source>
</reference>
<comment type="caution">
    <text evidence="4">The sequence shown here is derived from an EMBL/GenBank/DDBJ whole genome shotgun (WGS) entry which is preliminary data.</text>
</comment>
<dbReference type="SUPFAM" id="SSF82607">
    <property type="entry name" value="YbaB-like"/>
    <property type="match status" value="1"/>
</dbReference>
<name>A0ABU5L746_9RICK</name>
<keyword evidence="3" id="KW-0175">Coiled coil</keyword>
<comment type="function">
    <text evidence="2">Binds to DNA and alters its conformation. May be involved in regulation of gene expression, nucleoid organization and DNA protection.</text>
</comment>
<dbReference type="PANTHER" id="PTHR33449">
    <property type="entry name" value="NUCLEOID-ASSOCIATED PROTEIN YBAB"/>
    <property type="match status" value="1"/>
</dbReference>
<comment type="similarity">
    <text evidence="2">Belongs to the YbaB/EbfC family.</text>
</comment>
<keyword evidence="2" id="KW-0963">Cytoplasm</keyword>
<dbReference type="PIRSF" id="PIRSF004555">
    <property type="entry name" value="UCP004555"/>
    <property type="match status" value="1"/>
</dbReference>
<dbReference type="RefSeq" id="WP_322497455.1">
    <property type="nucleotide sequence ID" value="NZ_JARGYT010000012.1"/>
</dbReference>
<dbReference type="Pfam" id="PF02575">
    <property type="entry name" value="YbaB_DNA_bd"/>
    <property type="match status" value="1"/>
</dbReference>
<proteinExistence type="inferred from homology"/>
<feature type="coiled-coil region" evidence="3">
    <location>
        <begin position="2"/>
        <end position="29"/>
    </location>
</feature>
<dbReference type="InterPro" id="IPR036894">
    <property type="entry name" value="YbaB-like_sf"/>
</dbReference>